<dbReference type="Pfam" id="PF11899">
    <property type="entry name" value="DUF3419"/>
    <property type="match status" value="1"/>
</dbReference>
<dbReference type="InterPro" id="IPR021829">
    <property type="entry name" value="DUF3419"/>
</dbReference>
<evidence type="ECO:0000313" key="2">
    <source>
        <dbReference type="Proteomes" id="UP000717515"/>
    </source>
</evidence>
<organism evidence="1 2">
    <name type="scientific">Mortierella alpina</name>
    <name type="common">Oleaginous fungus</name>
    <name type="synonym">Mortierella renispora</name>
    <dbReference type="NCBI Taxonomy" id="64518"/>
    <lineage>
        <taxon>Eukaryota</taxon>
        <taxon>Fungi</taxon>
        <taxon>Fungi incertae sedis</taxon>
        <taxon>Mucoromycota</taxon>
        <taxon>Mortierellomycotina</taxon>
        <taxon>Mortierellomycetes</taxon>
        <taxon>Mortierellales</taxon>
        <taxon>Mortierellaceae</taxon>
        <taxon>Mortierella</taxon>
    </lineage>
</organism>
<dbReference type="SUPFAM" id="SSF53335">
    <property type="entry name" value="S-adenosyl-L-methionine-dependent methyltransferases"/>
    <property type="match status" value="1"/>
</dbReference>
<dbReference type="InterPro" id="IPR029063">
    <property type="entry name" value="SAM-dependent_MTases_sf"/>
</dbReference>
<gene>
    <name evidence="1" type="ORF">KVV02_008616</name>
</gene>
<evidence type="ECO:0000313" key="1">
    <source>
        <dbReference type="EMBL" id="KAG9326726.1"/>
    </source>
</evidence>
<dbReference type="AlphaFoldDB" id="A0A9P8AC70"/>
<accession>A0A9P8AC70</accession>
<dbReference type="PANTHER" id="PTHR47473:SF1">
    <property type="entry name" value="METHYLTRANSFERASE DOMAIN-CONTAINING PROTEIN"/>
    <property type="match status" value="1"/>
</dbReference>
<dbReference type="Proteomes" id="UP000717515">
    <property type="component" value="Unassembled WGS sequence"/>
</dbReference>
<proteinExistence type="predicted"/>
<evidence type="ECO:0008006" key="3">
    <source>
        <dbReference type="Google" id="ProtNLM"/>
    </source>
</evidence>
<reference evidence="1" key="1">
    <citation type="submission" date="2021-07" db="EMBL/GenBank/DDBJ databases">
        <title>Draft genome of Mortierella alpina, strain LL118, isolated from an aspen leaf litter sample.</title>
        <authorList>
            <person name="Yang S."/>
            <person name="Vinatzer B.A."/>
        </authorList>
    </citation>
    <scope>NUCLEOTIDE SEQUENCE</scope>
    <source>
        <strain evidence="1">LL118</strain>
    </source>
</reference>
<protein>
    <recommendedName>
        <fullName evidence="3">DUF3419 family protein</fullName>
    </recommendedName>
</protein>
<comment type="caution">
    <text evidence="1">The sequence shown here is derived from an EMBL/GenBank/DDBJ whole genome shotgun (WGS) entry which is preliminary data.</text>
</comment>
<dbReference type="EMBL" id="JAIFTL010000014">
    <property type="protein sequence ID" value="KAG9326726.1"/>
    <property type="molecule type" value="Genomic_DNA"/>
</dbReference>
<name>A0A9P8AC70_MORAP</name>
<dbReference type="PANTHER" id="PTHR47473">
    <property type="entry name" value="BTA1P"/>
    <property type="match status" value="1"/>
</dbReference>
<sequence>MPSTASTSAGPVALPLHIRLFSSIIQMYHASLGRKTIQSGKDATVEASVDFSKIRYSQVWEDTRLLRQGLRLKPNSRVLSIASAGDNAFALLLDDAREVVAIDFSPAQLALCGLKIAAYKTLEYNEFTQLLGFEFDGHDIGAEGRVALYLEKVRPALTNEEYRAYWDENLDLIRNRIIHIGRLEKFFGLYRKYVLPLSHYKSTTRTLLDSKDQAKQIKFFDSIWSTWIWRAGARAFFGQMSLGHLGRDPKFFEHVRLDVGAFLLGKISNGIRNIPIWDNYYAEYVFTGQQSGNNGLPDYLVKENYDIIRSRIDRIKLVRADVLKYLESEESGHFDGYNLSDIFEWMSEDLFKSFLTAIHRKGTKDARICYWNLFVPRERPEDLKHLIRSEVELADAATAKDRTYFYRRFVIETILKE</sequence>